<evidence type="ECO:0000313" key="1">
    <source>
        <dbReference type="EMBL" id="MPM91666.1"/>
    </source>
</evidence>
<protein>
    <submittedName>
        <fullName evidence="1">Uncharacterized protein</fullName>
    </submittedName>
</protein>
<accession>A0A645DQT2</accession>
<gene>
    <name evidence="1" type="ORF">SDC9_138797</name>
</gene>
<name>A0A645DQT2_9ZZZZ</name>
<dbReference type="EMBL" id="VSSQ01038698">
    <property type="protein sequence ID" value="MPM91666.1"/>
    <property type="molecule type" value="Genomic_DNA"/>
</dbReference>
<reference evidence="1" key="1">
    <citation type="submission" date="2019-08" db="EMBL/GenBank/DDBJ databases">
        <authorList>
            <person name="Kucharzyk K."/>
            <person name="Murdoch R.W."/>
            <person name="Higgins S."/>
            <person name="Loffler F."/>
        </authorList>
    </citation>
    <scope>NUCLEOTIDE SEQUENCE</scope>
</reference>
<proteinExistence type="predicted"/>
<comment type="caution">
    <text evidence="1">The sequence shown here is derived from an EMBL/GenBank/DDBJ whole genome shotgun (WGS) entry which is preliminary data.</text>
</comment>
<organism evidence="1">
    <name type="scientific">bioreactor metagenome</name>
    <dbReference type="NCBI Taxonomy" id="1076179"/>
    <lineage>
        <taxon>unclassified sequences</taxon>
        <taxon>metagenomes</taxon>
        <taxon>ecological metagenomes</taxon>
    </lineage>
</organism>
<sequence length="68" mass="7102">MLGIRTIHRLSLALHIGAVVAADVGAFVPIHTDVLEGIVDNIHRALDKAALVGVLDAQDELATVLLGI</sequence>
<dbReference type="AlphaFoldDB" id="A0A645DQT2"/>